<name>A0A7C9LU54_9DEIO</name>
<keyword evidence="1" id="KW-0472">Membrane</keyword>
<evidence type="ECO:0000313" key="3">
    <source>
        <dbReference type="Proteomes" id="UP000483286"/>
    </source>
</evidence>
<dbReference type="AlphaFoldDB" id="A0A7C9LU54"/>
<dbReference type="RefSeq" id="WP_157459107.1">
    <property type="nucleotide sequence ID" value="NZ_WQLB01000010.1"/>
</dbReference>
<feature type="transmembrane region" description="Helical" evidence="1">
    <location>
        <begin position="25"/>
        <end position="44"/>
    </location>
</feature>
<dbReference type="EMBL" id="WQLB01000010">
    <property type="protein sequence ID" value="MVN87060.1"/>
    <property type="molecule type" value="Genomic_DNA"/>
</dbReference>
<keyword evidence="3" id="KW-1185">Reference proteome</keyword>
<proteinExistence type="predicted"/>
<comment type="caution">
    <text evidence="2">The sequence shown here is derived from an EMBL/GenBank/DDBJ whole genome shotgun (WGS) entry which is preliminary data.</text>
</comment>
<gene>
    <name evidence="2" type="ORF">GO986_09800</name>
</gene>
<evidence type="ECO:0000313" key="2">
    <source>
        <dbReference type="EMBL" id="MVN87060.1"/>
    </source>
</evidence>
<accession>A0A7C9LU54</accession>
<reference evidence="2 3" key="1">
    <citation type="submission" date="2019-12" db="EMBL/GenBank/DDBJ databases">
        <title>Deinococcus sp. HMF7620 Genome sequencing and assembly.</title>
        <authorList>
            <person name="Kang H."/>
            <person name="Kim H."/>
            <person name="Joh K."/>
        </authorList>
    </citation>
    <scope>NUCLEOTIDE SEQUENCE [LARGE SCALE GENOMIC DNA]</scope>
    <source>
        <strain evidence="2 3">HMF7620</strain>
    </source>
</reference>
<sequence>MRDSLGCLLEGLIQIVTNLDLPWRFWRWVFRVLGALLMALWLLIGDQTLALLGGLLVMGSFVHWPSRFELE</sequence>
<organism evidence="2 3">
    <name type="scientific">Deinococcus arboris</name>
    <dbReference type="NCBI Taxonomy" id="2682977"/>
    <lineage>
        <taxon>Bacteria</taxon>
        <taxon>Thermotogati</taxon>
        <taxon>Deinococcota</taxon>
        <taxon>Deinococci</taxon>
        <taxon>Deinococcales</taxon>
        <taxon>Deinococcaceae</taxon>
        <taxon>Deinococcus</taxon>
    </lineage>
</organism>
<evidence type="ECO:0000256" key="1">
    <source>
        <dbReference type="SAM" id="Phobius"/>
    </source>
</evidence>
<keyword evidence="1" id="KW-1133">Transmembrane helix</keyword>
<dbReference type="Proteomes" id="UP000483286">
    <property type="component" value="Unassembled WGS sequence"/>
</dbReference>
<keyword evidence="1" id="KW-0812">Transmembrane</keyword>
<protein>
    <submittedName>
        <fullName evidence="2">Uncharacterized protein</fullName>
    </submittedName>
</protein>